<dbReference type="PANTHER" id="PTHR35317">
    <property type="entry name" value="OS04G0629600 PROTEIN"/>
    <property type="match status" value="1"/>
</dbReference>
<dbReference type="InterPro" id="IPR012337">
    <property type="entry name" value="RNaseH-like_sf"/>
</dbReference>
<dbReference type="InterPro" id="IPR054722">
    <property type="entry name" value="PolX-like_BBD"/>
</dbReference>
<dbReference type="Gene3D" id="3.30.420.10">
    <property type="entry name" value="Ribonuclease H-like superfamily/Ribonuclease H"/>
    <property type="match status" value="1"/>
</dbReference>
<dbReference type="Pfam" id="PF14223">
    <property type="entry name" value="Retrotran_gag_2"/>
    <property type="match status" value="1"/>
</dbReference>
<protein>
    <recommendedName>
        <fullName evidence="2">Integrase catalytic domain-containing protein</fullName>
    </recommendedName>
</protein>
<feature type="domain" description="Integrase catalytic" evidence="2">
    <location>
        <begin position="398"/>
        <end position="568"/>
    </location>
</feature>
<organism evidence="3 4">
    <name type="scientific">Hibiscus syriacus</name>
    <name type="common">Rose of Sharon</name>
    <dbReference type="NCBI Taxonomy" id="106335"/>
    <lineage>
        <taxon>Eukaryota</taxon>
        <taxon>Viridiplantae</taxon>
        <taxon>Streptophyta</taxon>
        <taxon>Embryophyta</taxon>
        <taxon>Tracheophyta</taxon>
        <taxon>Spermatophyta</taxon>
        <taxon>Magnoliopsida</taxon>
        <taxon>eudicotyledons</taxon>
        <taxon>Gunneridae</taxon>
        <taxon>Pentapetalae</taxon>
        <taxon>rosids</taxon>
        <taxon>malvids</taxon>
        <taxon>Malvales</taxon>
        <taxon>Malvaceae</taxon>
        <taxon>Malvoideae</taxon>
        <taxon>Hibiscus</taxon>
    </lineage>
</organism>
<gene>
    <name evidence="3" type="ORF">F3Y22_tig00110610pilonHSYRG00303</name>
</gene>
<evidence type="ECO:0000259" key="2">
    <source>
        <dbReference type="PROSITE" id="PS50994"/>
    </source>
</evidence>
<name>A0A6A3A291_HIBSY</name>
<dbReference type="AlphaFoldDB" id="A0A6A3A291"/>
<keyword evidence="4" id="KW-1185">Reference proteome</keyword>
<dbReference type="EMBL" id="VEPZ02001049">
    <property type="protein sequence ID" value="KAE8697767.1"/>
    <property type="molecule type" value="Genomic_DNA"/>
</dbReference>
<feature type="region of interest" description="Disordered" evidence="1">
    <location>
        <begin position="210"/>
        <end position="229"/>
    </location>
</feature>
<dbReference type="InterPro" id="IPR036397">
    <property type="entry name" value="RNaseH_sf"/>
</dbReference>
<dbReference type="GO" id="GO:0003676">
    <property type="term" value="F:nucleic acid binding"/>
    <property type="evidence" value="ECO:0007669"/>
    <property type="project" value="InterPro"/>
</dbReference>
<accession>A0A6A3A291</accession>
<dbReference type="PANTHER" id="PTHR35317:SF35">
    <property type="entry name" value="DUF4219 DOMAIN-CONTAINING PROTEIN"/>
    <property type="match status" value="1"/>
</dbReference>
<dbReference type="Proteomes" id="UP000436088">
    <property type="component" value="Unassembled WGS sequence"/>
</dbReference>
<dbReference type="InterPro" id="IPR001584">
    <property type="entry name" value="Integrase_cat-core"/>
</dbReference>
<proteinExistence type="predicted"/>
<evidence type="ECO:0000256" key="1">
    <source>
        <dbReference type="SAM" id="MobiDB-lite"/>
    </source>
</evidence>
<sequence>MATNGNIVNVSQLSIPIFNGESYEFWSIKMKTLFKSQDIWDLVENGYIEPDEEARLRDNKKKDSKALFFIQQVVHEIVFLKIAAANIAKEAWGILQTTFQGSSKVMKIKLQSLRRDFETLQMKGGEPVQDFLSRVAEIVNKMRSYGENINDQTIVAKILRSLTPKFDHVVAAIEESKDLETFTFDELMGSLQSHETRLNRTEEKTEERAFHVKGEAFPQKNEQKWRGQVGSRGRGDCWRRSKQEQASYAEQEDDEIKLFMVYQENASSHSNIWFLDSGCSNHMTGVKSLFNEIDETLKKITLGDNKQFQVEGKGNVAVKSSSSNVKLLYYVYYIPSLSQNLLSVGKLMATGYSIMFDDVSCVIKDKKSDQTIVDVRMTPNKLFPLAISDVQNHALAVKETSESRLWHLRYGHLNVKGCIYGKQCKKSFPVGKSRRALRCLELVHADVFKSETFEKFKRFKALVEKQTGRCIKALRTDRGGEFVSHEFNSFCEEQGLRRELTAPYTPENGVAERKNRTVVEMARSMLKAKGLPNQLWAEDVATAVYLLNLSPTRVVLNQTPYEACRNVIFNEDASWSWEENAGDVKFEIASKETAPQIEVLQPPSPNMSSPPTSSSLYSNDMCRIRESVTVKEGLAPLNCPFAGDLGAVGDELYGRETRRERRGKVSLATAALAGTSDRILHREGGTCPKDFGVAVLQANILYCEVEIGSGTGKLFVDNHPTLRREVELVLSRVARYPPFGPFVMKLNLRCLESNILRCEVEIGSEIGKLLLTTSGPFIVKLNLRCLESNILRCEFEIGSEIGKLLLTTSGPFVVKLNLRCLESNILRCEVEIGSEFGKLLLTARCPFIMKLNLCCLESNILRCKVEIGSEIGKLLLTTSGPFVVKLNLRCLESNILRCEVEIGSEFGKLLLTTNGPFVVKLNLRCLESNILRCMPKMHMHHMLLWAMERNLDLQWPVVVDS</sequence>
<dbReference type="PROSITE" id="PS50994">
    <property type="entry name" value="INTEGRASE"/>
    <property type="match status" value="1"/>
</dbReference>
<reference evidence="3" key="1">
    <citation type="submission" date="2019-09" db="EMBL/GenBank/DDBJ databases">
        <title>Draft genome information of white flower Hibiscus syriacus.</title>
        <authorList>
            <person name="Kim Y.-M."/>
        </authorList>
    </citation>
    <scope>NUCLEOTIDE SEQUENCE [LARGE SCALE GENOMIC DNA]</scope>
    <source>
        <strain evidence="3">YM2019G1</strain>
    </source>
</reference>
<dbReference type="Pfam" id="PF22936">
    <property type="entry name" value="Pol_BBD"/>
    <property type="match status" value="1"/>
</dbReference>
<evidence type="ECO:0000313" key="4">
    <source>
        <dbReference type="Proteomes" id="UP000436088"/>
    </source>
</evidence>
<dbReference type="SUPFAM" id="SSF53098">
    <property type="entry name" value="Ribonuclease H-like"/>
    <property type="match status" value="1"/>
</dbReference>
<evidence type="ECO:0000313" key="3">
    <source>
        <dbReference type="EMBL" id="KAE8697767.1"/>
    </source>
</evidence>
<comment type="caution">
    <text evidence="3">The sequence shown here is derived from an EMBL/GenBank/DDBJ whole genome shotgun (WGS) entry which is preliminary data.</text>
</comment>
<dbReference type="GO" id="GO:0015074">
    <property type="term" value="P:DNA integration"/>
    <property type="evidence" value="ECO:0007669"/>
    <property type="project" value="InterPro"/>
</dbReference>